<proteinExistence type="predicted"/>
<dbReference type="InterPro" id="IPR013933">
    <property type="entry name" value="CRC_Rsc7/Swp82"/>
</dbReference>
<dbReference type="Pfam" id="PF08624">
    <property type="entry name" value="CRC_subunit"/>
    <property type="match status" value="1"/>
</dbReference>
<gene>
    <name evidence="4" type="ORF">BJX67DRAFT_347763</name>
</gene>
<dbReference type="Pfam" id="PF26082">
    <property type="entry name" value="zf-C2H2_AcuF"/>
    <property type="match status" value="1"/>
</dbReference>
<evidence type="ECO:0000313" key="5">
    <source>
        <dbReference type="Proteomes" id="UP001610432"/>
    </source>
</evidence>
<feature type="region of interest" description="Disordered" evidence="2">
    <location>
        <begin position="941"/>
        <end position="974"/>
    </location>
</feature>
<keyword evidence="1" id="KW-0479">Metal-binding</keyword>
<accession>A0ABR4LYP1</accession>
<dbReference type="RefSeq" id="XP_070888629.1">
    <property type="nucleotide sequence ID" value="XM_071028578.1"/>
</dbReference>
<dbReference type="InterPro" id="IPR013087">
    <property type="entry name" value="Znf_C2H2_type"/>
</dbReference>
<dbReference type="InterPro" id="IPR017969">
    <property type="entry name" value="Heavy-metal-associated_CS"/>
</dbReference>
<feature type="compositionally biased region" description="Polar residues" evidence="2">
    <location>
        <begin position="497"/>
        <end position="520"/>
    </location>
</feature>
<evidence type="ECO:0000313" key="4">
    <source>
        <dbReference type="EMBL" id="KAL2869650.1"/>
    </source>
</evidence>
<evidence type="ECO:0000256" key="1">
    <source>
        <dbReference type="ARBA" id="ARBA00022723"/>
    </source>
</evidence>
<dbReference type="SUPFAM" id="SSF55008">
    <property type="entry name" value="HMA, heavy metal-associated domain"/>
    <property type="match status" value="1"/>
</dbReference>
<dbReference type="PANTHER" id="PTHR35391">
    <property type="entry name" value="C2H2-TYPE DOMAIN-CONTAINING PROTEIN-RELATED"/>
    <property type="match status" value="1"/>
</dbReference>
<sequence length="1193" mass="133925">MLSQLVDSWVGSSHSNLDPNFGFIESLYHTCATTLQRLWKFQSLLSLTTAQQASLKNNVVQLSLWEENFPSCRLDTILGHSNYLRIEVLENLFSIGKILMHYRRRISAHLENGSFTAGLEDINPLVEKAAVILSENDTSDSSTDSDTDSDTSSISEAEGNQQGRLRCYIACLLELGPAIEKQIANIQFKLDRQALPAMNPFSLSEDAQPFAIRIKDRYVGPYPRIGVVVLTTRRFKDAKVPLVERLAEANWERSVRLMTHAEEGNAEDQITPARSVPATAMTLFKPFSIFHDSGLGTSVPSRSHYAATVASHSSYITVAAEEDEGRPRVPSLPPEGLNRQNFQCPFCSSYIKCRDRIEWKMHVFADLQAYVCTHDTCKDALRTFKTRKEWADHEFKNHLSDKQWTCSSCSMRQDSPGALLNHLRSTHSIELREPRLKFELSRAENCTMKLNFNDHACPLCLQSGWQTMKAYATHVGRHLEEISLACLPKLSGDNPESDSNVSQKSLSSVRTASDIASPSDGSKIASEKRMTKANAPPVETLALNEERDEYIPIEFDEAGEKKIDANGYLNGDLEYRCRTFTLPLRGKKLFMLAIECARVLSYVDSYQLFNENRSLYRVLTTQIESDDLAQQDIIPFSFHRRQIAVVSARSMFRQFGSRIIINGRRVRDDYWESQARMQGFTEDDRPDAKRPGGDKTYPTIMERATATRRSTFFVSNVHCSSCVAYITQVLSETAGVADIAVSIFTHEVHVLHTPETNPCFIARALIQAAFEVHHFTTRDPTGIIISNHDMDTKSLHDLTFFSTNAPSTGQRDKQKHVDNYDTYRKNELEQYLTPREEKPRQLRVTAQNADSIGESALVMEQPPIGQSLEANMANLPSTSIHGDVIHSSPLIPINEGAENALEGTYETDDSGDAPIQSSRGRIAPAEDVHGTSHETFEEYYDEPIQSSRVRASPATGVPEPPPGSPENSDDETTRHLKDQAIEAKYVKKSFDDMMDDSDEAPLGSSGERAKYQCLLCENRPQFTTSAGLGHHINHHFPQVLYQCQMCKAAQGQSPGEARPKDEFISHMGEEHDIQDITLEGRGDYLFKTLLFEPPKTCPYDFCDDALASWDELWDHCQAHTRVPDPGEDILLSWNNPFTLPPSSVVGNYHEPRATPSSGEIDGSNVPPHTMNENHNPNHAQQNPGVLVRFLRVL</sequence>
<dbReference type="Pfam" id="PF00403">
    <property type="entry name" value="HMA"/>
    <property type="match status" value="1"/>
</dbReference>
<dbReference type="Proteomes" id="UP001610432">
    <property type="component" value="Unassembled WGS sequence"/>
</dbReference>
<feature type="region of interest" description="Disordered" evidence="2">
    <location>
        <begin position="1146"/>
        <end position="1182"/>
    </location>
</feature>
<dbReference type="InterPro" id="IPR036163">
    <property type="entry name" value="HMA_dom_sf"/>
</dbReference>
<dbReference type="Gene3D" id="3.30.70.100">
    <property type="match status" value="1"/>
</dbReference>
<organism evidence="4 5">
    <name type="scientific">Aspergillus lucknowensis</name>
    <dbReference type="NCBI Taxonomy" id="176173"/>
    <lineage>
        <taxon>Eukaryota</taxon>
        <taxon>Fungi</taxon>
        <taxon>Dikarya</taxon>
        <taxon>Ascomycota</taxon>
        <taxon>Pezizomycotina</taxon>
        <taxon>Eurotiomycetes</taxon>
        <taxon>Eurotiomycetidae</taxon>
        <taxon>Eurotiales</taxon>
        <taxon>Aspergillaceae</taxon>
        <taxon>Aspergillus</taxon>
        <taxon>Aspergillus subgen. Nidulantes</taxon>
    </lineage>
</organism>
<dbReference type="InterPro" id="IPR058925">
    <property type="entry name" value="zf-C2H2_AcuF"/>
</dbReference>
<feature type="region of interest" description="Disordered" evidence="2">
    <location>
        <begin position="903"/>
        <end position="928"/>
    </location>
</feature>
<dbReference type="CDD" id="cd00371">
    <property type="entry name" value="HMA"/>
    <property type="match status" value="1"/>
</dbReference>
<feature type="region of interest" description="Disordered" evidence="2">
    <location>
        <begin position="493"/>
        <end position="539"/>
    </location>
</feature>
<dbReference type="PROSITE" id="PS01047">
    <property type="entry name" value="HMA_1"/>
    <property type="match status" value="1"/>
</dbReference>
<dbReference type="PROSITE" id="PS50846">
    <property type="entry name" value="HMA_2"/>
    <property type="match status" value="1"/>
</dbReference>
<feature type="domain" description="HMA" evidence="3">
    <location>
        <begin position="708"/>
        <end position="773"/>
    </location>
</feature>
<dbReference type="SMART" id="SM00355">
    <property type="entry name" value="ZnF_C2H2"/>
    <property type="match status" value="7"/>
</dbReference>
<feature type="compositionally biased region" description="Polar residues" evidence="2">
    <location>
        <begin position="1170"/>
        <end position="1182"/>
    </location>
</feature>
<dbReference type="GeneID" id="98143650"/>
<feature type="region of interest" description="Disordered" evidence="2">
    <location>
        <begin position="136"/>
        <end position="158"/>
    </location>
</feature>
<comment type="caution">
    <text evidence="4">The sequence shown here is derived from an EMBL/GenBank/DDBJ whole genome shotgun (WGS) entry which is preliminary data.</text>
</comment>
<evidence type="ECO:0000256" key="2">
    <source>
        <dbReference type="SAM" id="MobiDB-lite"/>
    </source>
</evidence>
<evidence type="ECO:0000259" key="3">
    <source>
        <dbReference type="PROSITE" id="PS50846"/>
    </source>
</evidence>
<keyword evidence="5" id="KW-1185">Reference proteome</keyword>
<dbReference type="EMBL" id="JBFXLQ010000009">
    <property type="protein sequence ID" value="KAL2869650.1"/>
    <property type="molecule type" value="Genomic_DNA"/>
</dbReference>
<dbReference type="InterPro" id="IPR006121">
    <property type="entry name" value="HMA_dom"/>
</dbReference>
<dbReference type="PANTHER" id="PTHR35391:SF7">
    <property type="entry name" value="C2H2-TYPE DOMAIN-CONTAINING PROTEIN"/>
    <property type="match status" value="1"/>
</dbReference>
<reference evidence="4 5" key="1">
    <citation type="submission" date="2024-07" db="EMBL/GenBank/DDBJ databases">
        <title>Section-level genome sequencing and comparative genomics of Aspergillus sections Usti and Cavernicolus.</title>
        <authorList>
            <consortium name="Lawrence Berkeley National Laboratory"/>
            <person name="Nybo J.L."/>
            <person name="Vesth T.C."/>
            <person name="Theobald S."/>
            <person name="Frisvad J.C."/>
            <person name="Larsen T.O."/>
            <person name="Kjaerboelling I."/>
            <person name="Rothschild-Mancinelli K."/>
            <person name="Lyhne E.K."/>
            <person name="Kogle M.E."/>
            <person name="Barry K."/>
            <person name="Clum A."/>
            <person name="Na H."/>
            <person name="Ledsgaard L."/>
            <person name="Lin J."/>
            <person name="Lipzen A."/>
            <person name="Kuo A."/>
            <person name="Riley R."/>
            <person name="Mondo S."/>
            <person name="Labutti K."/>
            <person name="Haridas S."/>
            <person name="Pangalinan J."/>
            <person name="Salamov A.A."/>
            <person name="Simmons B.A."/>
            <person name="Magnuson J.K."/>
            <person name="Chen J."/>
            <person name="Drula E."/>
            <person name="Henrissat B."/>
            <person name="Wiebenga A."/>
            <person name="Lubbers R.J."/>
            <person name="Gomes A.C."/>
            <person name="Macurrencykelacurrency M.R."/>
            <person name="Stajich J."/>
            <person name="Grigoriev I.V."/>
            <person name="Mortensen U.H."/>
            <person name="De Vries R.P."/>
            <person name="Baker S.E."/>
            <person name="Andersen M.R."/>
        </authorList>
    </citation>
    <scope>NUCLEOTIDE SEQUENCE [LARGE SCALE GENOMIC DNA]</scope>
    <source>
        <strain evidence="4 5">CBS 449.75</strain>
    </source>
</reference>
<name>A0ABR4LYP1_9EURO</name>
<protein>
    <submittedName>
        <fullName evidence="4">Chromatin remodelling complex Rsc7/Swp82 subunit-domain-containing protein</fullName>
    </submittedName>
</protein>